<organism evidence="1 2">
    <name type="scientific">Clostridium botulinum</name>
    <dbReference type="NCBI Taxonomy" id="1491"/>
    <lineage>
        <taxon>Bacteria</taxon>
        <taxon>Bacillati</taxon>
        <taxon>Bacillota</taxon>
        <taxon>Clostridia</taxon>
        <taxon>Eubacteriales</taxon>
        <taxon>Clostridiaceae</taxon>
        <taxon>Clostridium</taxon>
    </lineage>
</organism>
<protein>
    <submittedName>
        <fullName evidence="1">Uncharacterized protein</fullName>
    </submittedName>
</protein>
<dbReference type="Proteomes" id="UP000472521">
    <property type="component" value="Unassembled WGS sequence"/>
</dbReference>
<dbReference type="EMBL" id="SWND01000005">
    <property type="protein sequence ID" value="NFF01968.1"/>
    <property type="molecule type" value="Genomic_DNA"/>
</dbReference>
<proteinExistence type="predicted"/>
<evidence type="ECO:0000313" key="2">
    <source>
        <dbReference type="Proteomes" id="UP000472521"/>
    </source>
</evidence>
<sequence>MSLKYDEFKNMHMGNKTIFIDDFFNKIDIESINQRELKKFLRNTFENESNPYIKKKTLDINCSLTFAQKLNTHFTLDLLLDIDDTYNPFIIATTIKYLSLFYDGTSDNDIIETIEQFKDHYNIEVVSEAYYRLGILKFHNLIQEDENPSSFLKYLFEAEELFSYSKNITENRSDAEFYVLLIRFLSAFVQSDLDKSNSLFNNLTHNLWIRNLYHLDTSLLDIDFKLYNILNNLYKINQKLSDVDGWLNFEISVKQILLYHYDIMNQQILNNKVYRDYLETIKNNIKTYLMYPYYAKSFSRQAIRIDNLLNQLSEDESDLRLFLDELKSILAKNSDKKKEPGNEYDIIKLVDKFKNIFPKEDVKCLYDNIKELDNPNNSLEVCSLIEKYAKKTYKNTNEIITGHPTGEEIFKDIQGRLQKSLIDYPPEKLNIFLQLLEHIIMYAYDIITSPKSKYLFLYSNRCGGSGLAASERDLQDSIYEYLNKTRLSSFINYEKTNFSNGGRVDFEYKCNDYTFPVEIKKTSSKITDEAIKTKYLGQIQTYIHPYNQLGMFIILDLNEQPEGVPDIKTQFKIFTIDSLCKNSENKFQDYIIVVTIPGNRLLPSGYCNYG</sequence>
<evidence type="ECO:0000313" key="1">
    <source>
        <dbReference type="EMBL" id="NFF01968.1"/>
    </source>
</evidence>
<dbReference type="AlphaFoldDB" id="A0A6B4KAY2"/>
<reference evidence="1 2" key="1">
    <citation type="submission" date="2019-04" db="EMBL/GenBank/DDBJ databases">
        <title>Genome sequencing of Clostridium botulinum Groups I-IV and Clostridium butyricum.</title>
        <authorList>
            <person name="Brunt J."/>
            <person name="Van Vliet A.H.M."/>
            <person name="Stringer S.C."/>
            <person name="Carter A.T."/>
            <person name="Peck M.W."/>
        </authorList>
    </citation>
    <scope>NUCLEOTIDE SEQUENCE [LARGE SCALE GENOMIC DNA]</scope>
    <source>
        <strain evidence="1 2">IFR 18/054</strain>
    </source>
</reference>
<accession>A0A6B4KAY2</accession>
<name>A0A6B4KAY2_CLOBO</name>
<comment type="caution">
    <text evidence="1">The sequence shown here is derived from an EMBL/GenBank/DDBJ whole genome shotgun (WGS) entry which is preliminary data.</text>
</comment>
<gene>
    <name evidence="1" type="ORF">FCV25_09325</name>
</gene>